<accession>A0A1G7MYG0</accession>
<name>A0A1G7MYG0_9FIRM</name>
<protein>
    <submittedName>
        <fullName evidence="2">Uncharacterized protein</fullName>
    </submittedName>
</protein>
<organism evidence="2 3">
    <name type="scientific">Sporolituus thermophilus DSM 23256</name>
    <dbReference type="NCBI Taxonomy" id="1123285"/>
    <lineage>
        <taxon>Bacteria</taxon>
        <taxon>Bacillati</taxon>
        <taxon>Bacillota</taxon>
        <taxon>Negativicutes</taxon>
        <taxon>Selenomonadales</taxon>
        <taxon>Sporomusaceae</taxon>
        <taxon>Sporolituus</taxon>
    </lineage>
</organism>
<keyword evidence="1" id="KW-1133">Transmembrane helix</keyword>
<evidence type="ECO:0000313" key="2">
    <source>
        <dbReference type="EMBL" id="SDF66149.1"/>
    </source>
</evidence>
<evidence type="ECO:0000313" key="3">
    <source>
        <dbReference type="Proteomes" id="UP000243333"/>
    </source>
</evidence>
<dbReference type="AlphaFoldDB" id="A0A1G7MYG0"/>
<feature type="transmembrane region" description="Helical" evidence="1">
    <location>
        <begin position="79"/>
        <end position="102"/>
    </location>
</feature>
<feature type="transmembrane region" description="Helical" evidence="1">
    <location>
        <begin position="44"/>
        <end position="67"/>
    </location>
</feature>
<reference evidence="3" key="1">
    <citation type="submission" date="2016-10" db="EMBL/GenBank/DDBJ databases">
        <authorList>
            <person name="Varghese N."/>
            <person name="Submissions S."/>
        </authorList>
    </citation>
    <scope>NUCLEOTIDE SEQUENCE [LARGE SCALE GENOMIC DNA]</scope>
    <source>
        <strain evidence="3">DSM 23256</strain>
    </source>
</reference>
<feature type="transmembrane region" description="Helical" evidence="1">
    <location>
        <begin position="12"/>
        <end position="32"/>
    </location>
</feature>
<gene>
    <name evidence="2" type="ORF">SAMN05660235_02320</name>
</gene>
<keyword evidence="3" id="KW-1185">Reference proteome</keyword>
<evidence type="ECO:0000256" key="1">
    <source>
        <dbReference type="SAM" id="Phobius"/>
    </source>
</evidence>
<dbReference type="OrthoDB" id="3035082at2"/>
<keyword evidence="1" id="KW-0472">Membrane</keyword>
<proteinExistence type="predicted"/>
<dbReference type="RefSeq" id="WP_093691041.1">
    <property type="nucleotide sequence ID" value="NZ_FNBU01000020.1"/>
</dbReference>
<dbReference type="Proteomes" id="UP000243333">
    <property type="component" value="Unassembled WGS sequence"/>
</dbReference>
<keyword evidence="1" id="KW-0812">Transmembrane</keyword>
<dbReference type="EMBL" id="FNBU01000020">
    <property type="protein sequence ID" value="SDF66149.1"/>
    <property type="molecule type" value="Genomic_DNA"/>
</dbReference>
<sequence>MEALLAKVTGVFLVAKPFLAAVVLIALLVGIGDRGSKSALRRSSPCLAAFCIFTFALGSGMTAWFLVLKPLFALYGAPFALSYSLILMYWSFWLLVGVLVAAKKLVYDAARREHFS</sequence>